<proteinExistence type="inferred from homology"/>
<evidence type="ECO:0000313" key="11">
    <source>
        <dbReference type="EMBL" id="TKR58557.1"/>
    </source>
</evidence>
<dbReference type="OrthoDB" id="311279at2759"/>
<dbReference type="Pfam" id="PF07297">
    <property type="entry name" value="DPM2"/>
    <property type="match status" value="1"/>
</dbReference>
<keyword evidence="12" id="KW-1185">Reference proteome</keyword>
<comment type="function">
    <text evidence="8">Regulates the biosynthesis of dolichol phosphate-mannose. Regulatory subunit of the dolichol-phosphate mannose (DPM) synthase complex; essential for the ER localization and stable expression of DPM1. Part of the glycosylphosphatidylinositol-N-acetylglucosaminyltransferase (GPI-GnT) complex that catalyzes the transfer of N-acetylglucosamine from UDP-N-acetylglucosamine to phosphatidylinositol and participates in the first step of GPI biosynthesis. May act by regulating the GPI-GNT complex.</text>
</comment>
<keyword evidence="4 10" id="KW-0812">Transmembrane</keyword>
<evidence type="ECO:0000256" key="8">
    <source>
        <dbReference type="ARBA" id="ARBA00045174"/>
    </source>
</evidence>
<evidence type="ECO:0000256" key="3">
    <source>
        <dbReference type="ARBA" id="ARBA00018157"/>
    </source>
</evidence>
<dbReference type="EMBL" id="AZBU02000013">
    <property type="protein sequence ID" value="TKR58557.1"/>
    <property type="molecule type" value="Genomic_DNA"/>
</dbReference>
<evidence type="ECO:0000256" key="1">
    <source>
        <dbReference type="ARBA" id="ARBA00004477"/>
    </source>
</evidence>
<comment type="subcellular location">
    <subcellularLocation>
        <location evidence="1 10">Endoplasmic reticulum membrane</location>
        <topology evidence="1 10">Multi-pass membrane protein</topology>
    </subcellularLocation>
</comment>
<dbReference type="Proteomes" id="UP000298663">
    <property type="component" value="Unassembled WGS sequence"/>
</dbReference>
<reference evidence="11 12" key="2">
    <citation type="journal article" date="2019" name="G3 (Bethesda)">
        <title>Hybrid Assembly of the Genome of the Entomopathogenic Nematode Steinernema carpocapsae Identifies the X-Chromosome.</title>
        <authorList>
            <person name="Serra L."/>
            <person name="Macchietto M."/>
            <person name="Macias-Munoz A."/>
            <person name="McGill C.J."/>
            <person name="Rodriguez I.M."/>
            <person name="Rodriguez B."/>
            <person name="Murad R."/>
            <person name="Mortazavi A."/>
        </authorList>
    </citation>
    <scope>NUCLEOTIDE SEQUENCE [LARGE SCALE GENOMIC DNA]</scope>
    <source>
        <strain evidence="11 12">ALL</strain>
    </source>
</reference>
<evidence type="ECO:0000256" key="5">
    <source>
        <dbReference type="ARBA" id="ARBA00022824"/>
    </source>
</evidence>
<dbReference type="GO" id="GO:0006506">
    <property type="term" value="P:GPI anchor biosynthetic process"/>
    <property type="evidence" value="ECO:0007669"/>
    <property type="project" value="TreeGrafter"/>
</dbReference>
<comment type="function">
    <text evidence="10">Regulatory subunit of the dolichol-phosphate mannose (DPM) synthase complex; essential for the ER localization.</text>
</comment>
<dbReference type="GO" id="GO:0180047">
    <property type="term" value="P:dolichol phosphate mannose biosynthetic process"/>
    <property type="evidence" value="ECO:0007669"/>
    <property type="project" value="InterPro"/>
</dbReference>
<dbReference type="AlphaFoldDB" id="A0A4U5LRE5"/>
<keyword evidence="5 10" id="KW-0256">Endoplasmic reticulum</keyword>
<dbReference type="GO" id="GO:0033185">
    <property type="term" value="C:dolichol-phosphate-mannose synthase complex"/>
    <property type="evidence" value="ECO:0007669"/>
    <property type="project" value="TreeGrafter"/>
</dbReference>
<feature type="transmembrane region" description="Helical" evidence="10">
    <location>
        <begin position="52"/>
        <end position="75"/>
    </location>
</feature>
<name>A0A4U5LRE5_STECR</name>
<organism evidence="11 12">
    <name type="scientific">Steinernema carpocapsae</name>
    <name type="common">Entomopathogenic nematode</name>
    <dbReference type="NCBI Taxonomy" id="34508"/>
    <lineage>
        <taxon>Eukaryota</taxon>
        <taxon>Metazoa</taxon>
        <taxon>Ecdysozoa</taxon>
        <taxon>Nematoda</taxon>
        <taxon>Chromadorea</taxon>
        <taxon>Rhabditida</taxon>
        <taxon>Tylenchina</taxon>
        <taxon>Panagrolaimomorpha</taxon>
        <taxon>Strongyloidoidea</taxon>
        <taxon>Steinernematidae</taxon>
        <taxon>Steinernema</taxon>
    </lineage>
</organism>
<gene>
    <name evidence="11" type="ORF">L596_029986</name>
</gene>
<comment type="similarity">
    <text evidence="2 10">Belongs to the DPM2 family.</text>
</comment>
<protein>
    <recommendedName>
        <fullName evidence="3 10">Dolichol phosphate-mannose biosynthesis regulatory protein</fullName>
    </recommendedName>
</protein>
<evidence type="ECO:0000313" key="12">
    <source>
        <dbReference type="Proteomes" id="UP000298663"/>
    </source>
</evidence>
<dbReference type="InterPro" id="IPR009914">
    <property type="entry name" value="DPM2"/>
</dbReference>
<sequence length="89" mass="10062">MDFAKLDKPLGYGILAFFGISVPYLLVWLLIIPFMDSESLIRMLFPSQKYALLIPLCSFLAMVTVVGTFGIGVFVKEWFQGGRLKKKPE</sequence>
<evidence type="ECO:0000256" key="9">
    <source>
        <dbReference type="ARBA" id="ARBA00046896"/>
    </source>
</evidence>
<keyword evidence="6 10" id="KW-1133">Transmembrane helix</keyword>
<feature type="transmembrane region" description="Helical" evidence="10">
    <location>
        <begin position="12"/>
        <end position="32"/>
    </location>
</feature>
<evidence type="ECO:0000256" key="10">
    <source>
        <dbReference type="RuleBase" id="RU365084"/>
    </source>
</evidence>
<evidence type="ECO:0000256" key="2">
    <source>
        <dbReference type="ARBA" id="ARBA00005478"/>
    </source>
</evidence>
<comment type="pathway">
    <text evidence="10">Protein modification; protein glycosylation.</text>
</comment>
<keyword evidence="7 10" id="KW-0472">Membrane</keyword>
<evidence type="ECO:0000256" key="4">
    <source>
        <dbReference type="ARBA" id="ARBA00022692"/>
    </source>
</evidence>
<accession>A0A4U5LRE5</accession>
<comment type="caution">
    <text evidence="11">The sequence shown here is derived from an EMBL/GenBank/DDBJ whole genome shotgun (WGS) entry which is preliminary data.</text>
</comment>
<dbReference type="GO" id="GO:0005789">
    <property type="term" value="C:endoplasmic reticulum membrane"/>
    <property type="evidence" value="ECO:0007669"/>
    <property type="project" value="UniProtKB-SubCell"/>
</dbReference>
<evidence type="ECO:0000256" key="7">
    <source>
        <dbReference type="ARBA" id="ARBA00023136"/>
    </source>
</evidence>
<dbReference type="PANTHER" id="PTHR15039:SF11">
    <property type="entry name" value="DOLICHOL PHOSPHATE-MANNOSE BIOSYNTHESIS REGULATORY PROTEIN"/>
    <property type="match status" value="1"/>
</dbReference>
<dbReference type="GO" id="GO:0030234">
    <property type="term" value="F:enzyme regulator activity"/>
    <property type="evidence" value="ECO:0007669"/>
    <property type="project" value="UniProtKB-UniRule"/>
</dbReference>
<comment type="subunit">
    <text evidence="9">Component of the dolichol-phosphate mannose (DPM) synthase complex composed of DPM1, DPM2 and DPM3; in the complex interacts directly with DPM3. Component of the glycosylphosphatidylinositol-N-acetylglucosaminyltransferase (GPI-GnT) complex composed at least by PIGA, PIGC, PIGH, PIGP, PIGQ, PIGY and DPM2. Interacts with PIGA, PIGC and PIGQ.</text>
</comment>
<dbReference type="PANTHER" id="PTHR15039">
    <property type="entry name" value="DOLICHOL PHOSPHATE-MANNOSE BIOSYNTHESIS REGULATORY PROTEIN"/>
    <property type="match status" value="1"/>
</dbReference>
<reference evidence="11 12" key="1">
    <citation type="journal article" date="2015" name="Genome Biol.">
        <title>Comparative genomics of Steinernema reveals deeply conserved gene regulatory networks.</title>
        <authorList>
            <person name="Dillman A.R."/>
            <person name="Macchietto M."/>
            <person name="Porter C.F."/>
            <person name="Rogers A."/>
            <person name="Williams B."/>
            <person name="Antoshechkin I."/>
            <person name="Lee M.M."/>
            <person name="Goodwin Z."/>
            <person name="Lu X."/>
            <person name="Lewis E.E."/>
            <person name="Goodrich-Blair H."/>
            <person name="Stock S.P."/>
            <person name="Adams B.J."/>
            <person name="Sternberg P.W."/>
            <person name="Mortazavi A."/>
        </authorList>
    </citation>
    <scope>NUCLEOTIDE SEQUENCE [LARGE SCALE GENOMIC DNA]</scope>
    <source>
        <strain evidence="11 12">ALL</strain>
    </source>
</reference>
<evidence type="ECO:0000256" key="6">
    <source>
        <dbReference type="ARBA" id="ARBA00022989"/>
    </source>
</evidence>
<dbReference type="UniPathway" id="UPA00378"/>